<reference evidence="1 2" key="1">
    <citation type="submission" date="2020-08" db="EMBL/GenBank/DDBJ databases">
        <title>Genomic Encyclopedia of Type Strains, Phase IV (KMG-IV): sequencing the most valuable type-strain genomes for metagenomic binning, comparative biology and taxonomic classification.</title>
        <authorList>
            <person name="Goeker M."/>
        </authorList>
    </citation>
    <scope>NUCLEOTIDE SEQUENCE [LARGE SCALE GENOMIC DNA]</scope>
    <source>
        <strain evidence="1 2">DSM 23562</strain>
    </source>
</reference>
<accession>A0A7W9SSU5</accession>
<dbReference type="Proteomes" id="UP000520814">
    <property type="component" value="Unassembled WGS sequence"/>
</dbReference>
<proteinExistence type="predicted"/>
<dbReference type="RefSeq" id="WP_184199350.1">
    <property type="nucleotide sequence ID" value="NZ_JACHGW010000003.1"/>
</dbReference>
<dbReference type="EMBL" id="JACHGW010000003">
    <property type="protein sequence ID" value="MBB6051745.1"/>
    <property type="molecule type" value="Genomic_DNA"/>
</dbReference>
<organism evidence="1 2">
    <name type="scientific">Armatimonas rosea</name>
    <dbReference type="NCBI Taxonomy" id="685828"/>
    <lineage>
        <taxon>Bacteria</taxon>
        <taxon>Bacillati</taxon>
        <taxon>Armatimonadota</taxon>
        <taxon>Armatimonadia</taxon>
        <taxon>Armatimonadales</taxon>
        <taxon>Armatimonadaceae</taxon>
        <taxon>Armatimonas</taxon>
    </lineage>
</organism>
<evidence type="ECO:0000313" key="1">
    <source>
        <dbReference type="EMBL" id="MBB6051745.1"/>
    </source>
</evidence>
<comment type="caution">
    <text evidence="1">The sequence shown here is derived from an EMBL/GenBank/DDBJ whole genome shotgun (WGS) entry which is preliminary data.</text>
</comment>
<dbReference type="AlphaFoldDB" id="A0A7W9SSU5"/>
<gene>
    <name evidence="1" type="ORF">HNQ39_003555</name>
</gene>
<keyword evidence="2" id="KW-1185">Reference proteome</keyword>
<evidence type="ECO:0000313" key="2">
    <source>
        <dbReference type="Proteomes" id="UP000520814"/>
    </source>
</evidence>
<name>A0A7W9SSU5_ARMRO</name>
<protein>
    <submittedName>
        <fullName evidence="1">Multidrug efflux pump subunit AcrA (Membrane-fusion protein)</fullName>
    </submittedName>
</protein>
<sequence length="69" mass="7582">MVENQSRLVCLLLSPQESGLLRALLAERTDDRAARQLLARLDAAEKAHLLPLLSRALGHVGITTRPVEN</sequence>